<dbReference type="RefSeq" id="WP_113670834.1">
    <property type="nucleotide sequence ID" value="NZ_SOEB01000005.1"/>
</dbReference>
<evidence type="ECO:0000256" key="1">
    <source>
        <dbReference type="ARBA" id="ARBA00004651"/>
    </source>
</evidence>
<dbReference type="PANTHER" id="PTHR33908">
    <property type="entry name" value="MANNOSYLTRANSFERASE YKCB-RELATED"/>
    <property type="match status" value="1"/>
</dbReference>
<evidence type="ECO:0000256" key="3">
    <source>
        <dbReference type="ARBA" id="ARBA00022676"/>
    </source>
</evidence>
<feature type="transmembrane region" description="Helical" evidence="8">
    <location>
        <begin position="12"/>
        <end position="33"/>
    </location>
</feature>
<keyword evidence="6 8" id="KW-1133">Transmembrane helix</keyword>
<evidence type="ECO:0000256" key="5">
    <source>
        <dbReference type="ARBA" id="ARBA00022692"/>
    </source>
</evidence>
<gene>
    <name evidence="10" type="ORF">EV657_105108</name>
</gene>
<feature type="transmembrane region" description="Helical" evidence="8">
    <location>
        <begin position="184"/>
        <end position="205"/>
    </location>
</feature>
<feature type="transmembrane region" description="Helical" evidence="8">
    <location>
        <begin position="351"/>
        <end position="371"/>
    </location>
</feature>
<feature type="transmembrane region" description="Helical" evidence="8">
    <location>
        <begin position="322"/>
        <end position="339"/>
    </location>
</feature>
<keyword evidence="5 8" id="KW-0812">Transmembrane</keyword>
<name>A0A4R8FWH6_9RHOB</name>
<accession>A0A4R8FWH6</accession>
<evidence type="ECO:0000313" key="11">
    <source>
        <dbReference type="Proteomes" id="UP000295484"/>
    </source>
</evidence>
<proteinExistence type="predicted"/>
<dbReference type="InterPro" id="IPR050297">
    <property type="entry name" value="LipidA_mod_glycosyltrf_83"/>
</dbReference>
<comment type="caution">
    <text evidence="10">The sequence shown here is derived from an EMBL/GenBank/DDBJ whole genome shotgun (WGS) entry which is preliminary data.</text>
</comment>
<feature type="transmembrane region" description="Helical" evidence="8">
    <location>
        <begin position="212"/>
        <end position="234"/>
    </location>
</feature>
<reference evidence="10 11" key="1">
    <citation type="submission" date="2019-03" db="EMBL/GenBank/DDBJ databases">
        <title>Genomic Encyclopedia of Type Strains, Phase IV (KMG-IV): sequencing the most valuable type-strain genomes for metagenomic binning, comparative biology and taxonomic classification.</title>
        <authorList>
            <person name="Goeker M."/>
        </authorList>
    </citation>
    <scope>NUCLEOTIDE SEQUENCE [LARGE SCALE GENOMIC DNA]</scope>
    <source>
        <strain evidence="10 11">JA181</strain>
    </source>
</reference>
<evidence type="ECO:0000256" key="4">
    <source>
        <dbReference type="ARBA" id="ARBA00022679"/>
    </source>
</evidence>
<evidence type="ECO:0000313" key="10">
    <source>
        <dbReference type="EMBL" id="TDX31261.1"/>
    </source>
</evidence>
<feature type="transmembrane region" description="Helical" evidence="8">
    <location>
        <begin position="297"/>
        <end position="316"/>
    </location>
</feature>
<keyword evidence="3 10" id="KW-0328">Glycosyltransferase</keyword>
<keyword evidence="2" id="KW-1003">Cell membrane</keyword>
<evidence type="ECO:0000256" key="7">
    <source>
        <dbReference type="ARBA" id="ARBA00023136"/>
    </source>
</evidence>
<dbReference type="AlphaFoldDB" id="A0A4R8FWH6"/>
<sequence>MNSWLRDPQKLGLILISGLALFYLTQLPVGQLYRFDEFLTLDRTSGFLRFGDWTTVYSSNLPNFQKPPLQYWMGAVFLGAGVDETVAIRIPSWIFSVVCLIATASLARSIAPAHPHAAPAAVILLASSTEFWSHAMSGMLETGSAAFVTLALLFAWRAVQSPSNWWWAAVAVGLGALQKSPGALAAVAVFVAGAALAARLLGVALPGLRSRILPAAGLLALCLAAAWPLLQILLHGPAAIRSAVDNELIGRFSPDAASGMRGLGDVWGIVIRDEPFLRLGAIAGLFVLPWLLRDPRLFGFTAVVVGYVASIVLAGGPVYPRYTLNLVPLFCAVVAVWIFQSQATLRRKWIVTGIMSLLLLGPLKPAILLSGQSSRDQAAQSTVLPTVGAQLQDDETLVACGWDRKTRFSPGAVSFYASNGRPFVYLAHKDDLGPRLRALTGRPIRGICSSSSFAELNEIFGAAQVVERLAPDYVMFVLRP</sequence>
<evidence type="ECO:0000259" key="9">
    <source>
        <dbReference type="Pfam" id="PF13231"/>
    </source>
</evidence>
<protein>
    <submittedName>
        <fullName evidence="10">Dolichyl-phosphate-mannose-protein mannosyltransferase</fullName>
    </submittedName>
</protein>
<feature type="transmembrane region" description="Helical" evidence="8">
    <location>
        <begin position="131"/>
        <end position="156"/>
    </location>
</feature>
<dbReference type="EMBL" id="SOEB01000005">
    <property type="protein sequence ID" value="TDX31261.1"/>
    <property type="molecule type" value="Genomic_DNA"/>
</dbReference>
<keyword evidence="7 8" id="KW-0472">Membrane</keyword>
<dbReference type="InterPro" id="IPR038731">
    <property type="entry name" value="RgtA/B/C-like"/>
</dbReference>
<comment type="subcellular location">
    <subcellularLocation>
        <location evidence="1">Cell membrane</location>
        <topology evidence="1">Multi-pass membrane protein</topology>
    </subcellularLocation>
</comment>
<organism evidence="10 11">
    <name type="scientific">Rhodovulum visakhapatnamense</name>
    <dbReference type="NCBI Taxonomy" id="364297"/>
    <lineage>
        <taxon>Bacteria</taxon>
        <taxon>Pseudomonadati</taxon>
        <taxon>Pseudomonadota</taxon>
        <taxon>Alphaproteobacteria</taxon>
        <taxon>Rhodobacterales</taxon>
        <taxon>Paracoccaceae</taxon>
        <taxon>Rhodovulum</taxon>
    </lineage>
</organism>
<dbReference type="GO" id="GO:0016763">
    <property type="term" value="F:pentosyltransferase activity"/>
    <property type="evidence" value="ECO:0007669"/>
    <property type="project" value="TreeGrafter"/>
</dbReference>
<feature type="domain" description="Glycosyltransferase RgtA/B/C/D-like" evidence="9">
    <location>
        <begin position="66"/>
        <end position="225"/>
    </location>
</feature>
<dbReference type="Pfam" id="PF13231">
    <property type="entry name" value="PMT_2"/>
    <property type="match status" value="1"/>
</dbReference>
<dbReference type="GO" id="GO:0005886">
    <property type="term" value="C:plasma membrane"/>
    <property type="evidence" value="ECO:0007669"/>
    <property type="project" value="UniProtKB-SubCell"/>
</dbReference>
<dbReference type="PANTHER" id="PTHR33908:SF11">
    <property type="entry name" value="MEMBRANE PROTEIN"/>
    <property type="match status" value="1"/>
</dbReference>
<feature type="transmembrane region" description="Helical" evidence="8">
    <location>
        <begin position="93"/>
        <end position="111"/>
    </location>
</feature>
<evidence type="ECO:0000256" key="6">
    <source>
        <dbReference type="ARBA" id="ARBA00022989"/>
    </source>
</evidence>
<dbReference type="Proteomes" id="UP000295484">
    <property type="component" value="Unassembled WGS sequence"/>
</dbReference>
<keyword evidence="4 10" id="KW-0808">Transferase</keyword>
<evidence type="ECO:0000256" key="2">
    <source>
        <dbReference type="ARBA" id="ARBA00022475"/>
    </source>
</evidence>
<evidence type="ECO:0000256" key="8">
    <source>
        <dbReference type="SAM" id="Phobius"/>
    </source>
</evidence>
<dbReference type="GO" id="GO:0009103">
    <property type="term" value="P:lipopolysaccharide biosynthetic process"/>
    <property type="evidence" value="ECO:0007669"/>
    <property type="project" value="UniProtKB-ARBA"/>
</dbReference>